<keyword evidence="2" id="KW-1185">Reference proteome</keyword>
<sequence length="91" mass="9759">MLIDLGAIKVESAIKVQGAVKVQGAIEVEVEVEARSRHLSPSRQTLNRDNCASADCQLSLIAKSPHPAHMGNASSNIRYRGQNIDSANLAH</sequence>
<accession>N1QBS4</accession>
<dbReference type="EMBL" id="KB446555">
    <property type="protein sequence ID" value="EME88702.1"/>
    <property type="molecule type" value="Genomic_DNA"/>
</dbReference>
<dbReference type="AlphaFoldDB" id="N1QBS4"/>
<gene>
    <name evidence="1" type="ORF">MYCFIDRAFT_170287</name>
</gene>
<protein>
    <submittedName>
        <fullName evidence="1">Uncharacterized protein</fullName>
    </submittedName>
</protein>
<proteinExistence type="predicted"/>
<evidence type="ECO:0000313" key="2">
    <source>
        <dbReference type="Proteomes" id="UP000016932"/>
    </source>
</evidence>
<dbReference type="KEGG" id="pfj:MYCFIDRAFT_170287"/>
<dbReference type="HOGENOM" id="CLU_2427968_0_0_1"/>
<name>N1QBS4_PSEFD</name>
<dbReference type="Proteomes" id="UP000016932">
    <property type="component" value="Unassembled WGS sequence"/>
</dbReference>
<dbReference type="RefSeq" id="XP_007921629.1">
    <property type="nucleotide sequence ID" value="XM_007923438.1"/>
</dbReference>
<evidence type="ECO:0000313" key="1">
    <source>
        <dbReference type="EMBL" id="EME88702.1"/>
    </source>
</evidence>
<reference evidence="1 2" key="1">
    <citation type="journal article" date="2012" name="PLoS Pathog.">
        <title>Diverse lifestyles and strategies of plant pathogenesis encoded in the genomes of eighteen Dothideomycetes fungi.</title>
        <authorList>
            <person name="Ohm R.A."/>
            <person name="Feau N."/>
            <person name="Henrissat B."/>
            <person name="Schoch C.L."/>
            <person name="Horwitz B.A."/>
            <person name="Barry K.W."/>
            <person name="Condon B.J."/>
            <person name="Copeland A.C."/>
            <person name="Dhillon B."/>
            <person name="Glaser F."/>
            <person name="Hesse C.N."/>
            <person name="Kosti I."/>
            <person name="LaButti K."/>
            <person name="Lindquist E.A."/>
            <person name="Lucas S."/>
            <person name="Salamov A.A."/>
            <person name="Bradshaw R.E."/>
            <person name="Ciuffetti L."/>
            <person name="Hamelin R.C."/>
            <person name="Kema G.H.J."/>
            <person name="Lawrence C."/>
            <person name="Scott J.A."/>
            <person name="Spatafora J.W."/>
            <person name="Turgeon B.G."/>
            <person name="de Wit P.J.G.M."/>
            <person name="Zhong S."/>
            <person name="Goodwin S.B."/>
            <person name="Grigoriev I.V."/>
        </authorList>
    </citation>
    <scope>NUCLEOTIDE SEQUENCE [LARGE SCALE GENOMIC DNA]</scope>
    <source>
        <strain evidence="1 2">CIRAD86</strain>
    </source>
</reference>
<organism evidence="1 2">
    <name type="scientific">Pseudocercospora fijiensis (strain CIRAD86)</name>
    <name type="common">Black leaf streak disease fungus</name>
    <name type="synonym">Mycosphaerella fijiensis</name>
    <dbReference type="NCBI Taxonomy" id="383855"/>
    <lineage>
        <taxon>Eukaryota</taxon>
        <taxon>Fungi</taxon>
        <taxon>Dikarya</taxon>
        <taxon>Ascomycota</taxon>
        <taxon>Pezizomycotina</taxon>
        <taxon>Dothideomycetes</taxon>
        <taxon>Dothideomycetidae</taxon>
        <taxon>Mycosphaerellales</taxon>
        <taxon>Mycosphaerellaceae</taxon>
        <taxon>Pseudocercospora</taxon>
    </lineage>
</organism>
<dbReference type="VEuPathDB" id="FungiDB:MYCFIDRAFT_170287"/>
<dbReference type="GeneID" id="19332470"/>